<dbReference type="AlphaFoldDB" id="A0A917DXD7"/>
<sequence length="221" mass="25586">MFQRDYFMRMIEQMTEVVRQVAGLRREGKPEEALLIINDMLDKRFRLNGKLIRSMSESDLLRIMTTNGVVETANLHAIALLMKEEAEIYDEQELGERSYPVRLKALKLFLHLALLDSPPMPRKPSDEALELLGKLDAYELPEETKWLIFEWHDADHRYDQAENILYELLEDGALSQEEALSFYQRLLLLPDDLLESGGLPREEVLDGQRSIINREVGLGAE</sequence>
<protein>
    <submittedName>
        <fullName evidence="1">Uncharacterized protein</fullName>
    </submittedName>
</protein>
<dbReference type="InterPro" id="IPR045507">
    <property type="entry name" value="DUF6483"/>
</dbReference>
<dbReference type="Pfam" id="PF20092">
    <property type="entry name" value="DUF6483"/>
    <property type="match status" value="1"/>
</dbReference>
<keyword evidence="2" id="KW-1185">Reference proteome</keyword>
<dbReference type="RefSeq" id="WP_188993389.1">
    <property type="nucleotide sequence ID" value="NZ_BMHP01000002.1"/>
</dbReference>
<proteinExistence type="predicted"/>
<reference evidence="1" key="2">
    <citation type="submission" date="2020-09" db="EMBL/GenBank/DDBJ databases">
        <authorList>
            <person name="Sun Q."/>
            <person name="Zhou Y."/>
        </authorList>
    </citation>
    <scope>NUCLEOTIDE SEQUENCE</scope>
    <source>
        <strain evidence="1">CGMCC 1.15178</strain>
    </source>
</reference>
<dbReference type="EMBL" id="BMHP01000002">
    <property type="protein sequence ID" value="GGD75801.1"/>
    <property type="molecule type" value="Genomic_DNA"/>
</dbReference>
<name>A0A917DXD7_9BACL</name>
<evidence type="ECO:0000313" key="1">
    <source>
        <dbReference type="EMBL" id="GGD75801.1"/>
    </source>
</evidence>
<organism evidence="1 2">
    <name type="scientific">Paenibacillus nasutitermitis</name>
    <dbReference type="NCBI Taxonomy" id="1652958"/>
    <lineage>
        <taxon>Bacteria</taxon>
        <taxon>Bacillati</taxon>
        <taxon>Bacillota</taxon>
        <taxon>Bacilli</taxon>
        <taxon>Bacillales</taxon>
        <taxon>Paenibacillaceae</taxon>
        <taxon>Paenibacillus</taxon>
    </lineage>
</organism>
<gene>
    <name evidence="1" type="ORF">GCM10010911_37260</name>
</gene>
<accession>A0A917DXD7</accession>
<comment type="caution">
    <text evidence="1">The sequence shown here is derived from an EMBL/GenBank/DDBJ whole genome shotgun (WGS) entry which is preliminary data.</text>
</comment>
<dbReference type="Proteomes" id="UP000612456">
    <property type="component" value="Unassembled WGS sequence"/>
</dbReference>
<reference evidence="1" key="1">
    <citation type="journal article" date="2014" name="Int. J. Syst. Evol. Microbiol.">
        <title>Complete genome sequence of Corynebacterium casei LMG S-19264T (=DSM 44701T), isolated from a smear-ripened cheese.</title>
        <authorList>
            <consortium name="US DOE Joint Genome Institute (JGI-PGF)"/>
            <person name="Walter F."/>
            <person name="Albersmeier A."/>
            <person name="Kalinowski J."/>
            <person name="Ruckert C."/>
        </authorList>
    </citation>
    <scope>NUCLEOTIDE SEQUENCE</scope>
    <source>
        <strain evidence="1">CGMCC 1.15178</strain>
    </source>
</reference>
<evidence type="ECO:0000313" key="2">
    <source>
        <dbReference type="Proteomes" id="UP000612456"/>
    </source>
</evidence>